<dbReference type="AlphaFoldDB" id="B3T1F1"/>
<organism evidence="2">
    <name type="scientific">uncultured marine microorganism HF4000_009L19</name>
    <dbReference type="NCBI Taxonomy" id="455516"/>
    <lineage>
        <taxon>unclassified sequences</taxon>
        <taxon>environmental samples</taxon>
    </lineage>
</organism>
<protein>
    <submittedName>
        <fullName evidence="2">Uncharacterized protein</fullName>
    </submittedName>
</protein>
<gene>
    <name evidence="2" type="ORF">ALOHA_HF4000009L19ctg1g7</name>
</gene>
<reference evidence="2" key="1">
    <citation type="journal article" date="2008" name="ISME J.">
        <title>Genomic patterns of recombination, clonal divergence and environment in marine microbial populations.</title>
        <authorList>
            <person name="Konstantinidis K.T."/>
            <person name="Delong E.F."/>
        </authorList>
    </citation>
    <scope>NUCLEOTIDE SEQUENCE</scope>
</reference>
<evidence type="ECO:0000313" key="2">
    <source>
        <dbReference type="EMBL" id="ABZ06409.1"/>
    </source>
</evidence>
<proteinExistence type="predicted"/>
<evidence type="ECO:0000256" key="1">
    <source>
        <dbReference type="SAM" id="MobiDB-lite"/>
    </source>
</evidence>
<accession>B3T1F1</accession>
<feature type="region of interest" description="Disordered" evidence="1">
    <location>
        <begin position="38"/>
        <end position="57"/>
    </location>
</feature>
<sequence>MSNQCVGSMMAAMAAVAAVASLAPVPAVGQPSLAQPARAAADAWNPPRTPDGHPDMQGYWDGGPVNASHSIEDGCCDPIHAKMQSRGPERLGLREPLIVDPQDGRIPYQPWAAAKRREHLVNMETPTKLEHIEPEDRCLLLGAPRSNYRGDLQIRQAPGHVVILYEWVHAYRVIPTDGRPHVGEDIHLYNGDSRGHWEGDTLVVDVTNFDDSVWLDSHGSFYSEALHVVERWTLVDPDTINYEATIEDPTVFTRPWKMTFAITRIKQEGYEFFEEACYEGNSTEHRLAAGRLAVAAGEKRMHTHEEPK</sequence>
<name>B3T1F1_9ZZZZ</name>
<dbReference type="EMBL" id="EU016575">
    <property type="protein sequence ID" value="ABZ06409.1"/>
    <property type="molecule type" value="Genomic_DNA"/>
</dbReference>